<gene>
    <name evidence="2" type="ORF">BT67DRAFT_85549</name>
</gene>
<feature type="region of interest" description="Disordered" evidence="1">
    <location>
        <begin position="215"/>
        <end position="253"/>
    </location>
</feature>
<accession>A0AAN6UGP8</accession>
<reference evidence="2" key="2">
    <citation type="submission" date="2023-05" db="EMBL/GenBank/DDBJ databases">
        <authorList>
            <consortium name="Lawrence Berkeley National Laboratory"/>
            <person name="Steindorff A."/>
            <person name="Hensen N."/>
            <person name="Bonometti L."/>
            <person name="Westerberg I."/>
            <person name="Brannstrom I.O."/>
            <person name="Guillou S."/>
            <person name="Cros-Aarteil S."/>
            <person name="Calhoun S."/>
            <person name="Haridas S."/>
            <person name="Kuo A."/>
            <person name="Mondo S."/>
            <person name="Pangilinan J."/>
            <person name="Riley R."/>
            <person name="Labutti K."/>
            <person name="Andreopoulos B."/>
            <person name="Lipzen A."/>
            <person name="Chen C."/>
            <person name="Yanf M."/>
            <person name="Daum C."/>
            <person name="Ng V."/>
            <person name="Clum A."/>
            <person name="Ohm R."/>
            <person name="Martin F."/>
            <person name="Silar P."/>
            <person name="Natvig D."/>
            <person name="Lalanne C."/>
            <person name="Gautier V."/>
            <person name="Ament-Velasquez S.L."/>
            <person name="Kruys A."/>
            <person name="Hutchinson M.I."/>
            <person name="Powell A.J."/>
            <person name="Barry K."/>
            <person name="Miller A.N."/>
            <person name="Grigoriev I.V."/>
            <person name="Debuchy R."/>
            <person name="Gladieux P."/>
            <person name="Thoren M.H."/>
            <person name="Johannesson H."/>
        </authorList>
    </citation>
    <scope>NUCLEOTIDE SEQUENCE</scope>
    <source>
        <strain evidence="2">CBS 123565</strain>
    </source>
</reference>
<evidence type="ECO:0000313" key="3">
    <source>
        <dbReference type="Proteomes" id="UP001304895"/>
    </source>
</evidence>
<proteinExistence type="predicted"/>
<name>A0AAN6UGP8_9PEZI</name>
<feature type="region of interest" description="Disordered" evidence="1">
    <location>
        <begin position="41"/>
        <end position="66"/>
    </location>
</feature>
<keyword evidence="3" id="KW-1185">Reference proteome</keyword>
<dbReference type="Proteomes" id="UP001304895">
    <property type="component" value="Unassembled WGS sequence"/>
</dbReference>
<evidence type="ECO:0000313" key="2">
    <source>
        <dbReference type="EMBL" id="KAK4132311.1"/>
    </source>
</evidence>
<sequence>MRRKPRRKVRFSFDRVTGTRSSYTRPLHQNRYCFLEAHCLTSPSKRPRPRPPTEDPNTTAATDRHASVRTVQERLPNLQQFREAGLAVTSVDQKGNRYGRENLQPVARTAEPVPPPAVKRRVVKLRPPPAFLMIKPLPATPCLPRQHDLKEGRGNGELESMGVLAPISGPIKDRPEKALPALPIRRISSKFRHAMVFPARANWVRAAPPPPVAVVKTEEPSPGKHGTPSYSQSIHHRSHRPVGMQSQSEDRTPAQADATVIKIGMVNRHELPDAWNHAISTPSYLNKALSDIVDKLESTDRRRQTAAKRSRPQLSMSCSQRLERAVAMRQRRISKGLIQESGTMEQPAQQLDSETTSLLPEAGSPRATSQYQDHAPPAAKSEVQNPLPEDDREISDRAILRGLNIVCAASANAEFDAVVQAKTGLRVRRFLAELQSFEELRGMELRGIGMAR</sequence>
<dbReference type="AlphaFoldDB" id="A0AAN6UGP8"/>
<organism evidence="2 3">
    <name type="scientific">Trichocladium antarcticum</name>
    <dbReference type="NCBI Taxonomy" id="1450529"/>
    <lineage>
        <taxon>Eukaryota</taxon>
        <taxon>Fungi</taxon>
        <taxon>Dikarya</taxon>
        <taxon>Ascomycota</taxon>
        <taxon>Pezizomycotina</taxon>
        <taxon>Sordariomycetes</taxon>
        <taxon>Sordariomycetidae</taxon>
        <taxon>Sordariales</taxon>
        <taxon>Chaetomiaceae</taxon>
        <taxon>Trichocladium</taxon>
    </lineage>
</organism>
<feature type="region of interest" description="Disordered" evidence="1">
    <location>
        <begin position="336"/>
        <end position="390"/>
    </location>
</feature>
<protein>
    <submittedName>
        <fullName evidence="2">Uncharacterized protein</fullName>
    </submittedName>
</protein>
<comment type="caution">
    <text evidence="2">The sequence shown here is derived from an EMBL/GenBank/DDBJ whole genome shotgun (WGS) entry which is preliminary data.</text>
</comment>
<feature type="compositionally biased region" description="Polar residues" evidence="1">
    <location>
        <begin position="340"/>
        <end position="358"/>
    </location>
</feature>
<dbReference type="EMBL" id="MU853418">
    <property type="protein sequence ID" value="KAK4132311.1"/>
    <property type="molecule type" value="Genomic_DNA"/>
</dbReference>
<evidence type="ECO:0000256" key="1">
    <source>
        <dbReference type="SAM" id="MobiDB-lite"/>
    </source>
</evidence>
<reference evidence="2" key="1">
    <citation type="journal article" date="2023" name="Mol. Phylogenet. Evol.">
        <title>Genome-scale phylogeny and comparative genomics of the fungal order Sordariales.</title>
        <authorList>
            <person name="Hensen N."/>
            <person name="Bonometti L."/>
            <person name="Westerberg I."/>
            <person name="Brannstrom I.O."/>
            <person name="Guillou S."/>
            <person name="Cros-Aarteil S."/>
            <person name="Calhoun S."/>
            <person name="Haridas S."/>
            <person name="Kuo A."/>
            <person name="Mondo S."/>
            <person name="Pangilinan J."/>
            <person name="Riley R."/>
            <person name="LaButti K."/>
            <person name="Andreopoulos B."/>
            <person name="Lipzen A."/>
            <person name="Chen C."/>
            <person name="Yan M."/>
            <person name="Daum C."/>
            <person name="Ng V."/>
            <person name="Clum A."/>
            <person name="Steindorff A."/>
            <person name="Ohm R.A."/>
            <person name="Martin F."/>
            <person name="Silar P."/>
            <person name="Natvig D.O."/>
            <person name="Lalanne C."/>
            <person name="Gautier V."/>
            <person name="Ament-Velasquez S.L."/>
            <person name="Kruys A."/>
            <person name="Hutchinson M.I."/>
            <person name="Powell A.J."/>
            <person name="Barry K."/>
            <person name="Miller A.N."/>
            <person name="Grigoriev I.V."/>
            <person name="Debuchy R."/>
            <person name="Gladieux P."/>
            <person name="Hiltunen Thoren M."/>
            <person name="Johannesson H."/>
        </authorList>
    </citation>
    <scope>NUCLEOTIDE SEQUENCE</scope>
    <source>
        <strain evidence="2">CBS 123565</strain>
    </source>
</reference>
<feature type="region of interest" description="Disordered" evidence="1">
    <location>
        <begin position="300"/>
        <end position="319"/>
    </location>
</feature>